<name>A0A5C1E8B7_9RHOO</name>
<evidence type="ECO:0000256" key="1">
    <source>
        <dbReference type="ARBA" id="ARBA00009437"/>
    </source>
</evidence>
<organism evidence="6 7">
    <name type="scientific">Oryzomicrobium terrae</name>
    <dbReference type="NCBI Taxonomy" id="1735038"/>
    <lineage>
        <taxon>Bacteria</taxon>
        <taxon>Pseudomonadati</taxon>
        <taxon>Pseudomonadota</taxon>
        <taxon>Betaproteobacteria</taxon>
        <taxon>Rhodocyclales</taxon>
        <taxon>Rhodocyclaceae</taxon>
        <taxon>Oryzomicrobium</taxon>
    </lineage>
</organism>
<evidence type="ECO:0000313" key="7">
    <source>
        <dbReference type="Proteomes" id="UP000323671"/>
    </source>
</evidence>
<evidence type="ECO:0000313" key="6">
    <source>
        <dbReference type="EMBL" id="QEL65123.1"/>
    </source>
</evidence>
<keyword evidence="4" id="KW-0804">Transcription</keyword>
<dbReference type="SUPFAM" id="SSF53850">
    <property type="entry name" value="Periplasmic binding protein-like II"/>
    <property type="match status" value="1"/>
</dbReference>
<dbReference type="RefSeq" id="WP_149425463.1">
    <property type="nucleotide sequence ID" value="NZ_CP022579.1"/>
</dbReference>
<accession>A0A5C1E8B7</accession>
<dbReference type="InterPro" id="IPR036390">
    <property type="entry name" value="WH_DNA-bd_sf"/>
</dbReference>
<feature type="domain" description="HTH lysR-type" evidence="5">
    <location>
        <begin position="12"/>
        <end position="69"/>
    </location>
</feature>
<dbReference type="InterPro" id="IPR036388">
    <property type="entry name" value="WH-like_DNA-bd_sf"/>
</dbReference>
<comment type="similarity">
    <text evidence="1">Belongs to the LysR transcriptional regulatory family.</text>
</comment>
<evidence type="ECO:0000256" key="2">
    <source>
        <dbReference type="ARBA" id="ARBA00023015"/>
    </source>
</evidence>
<dbReference type="Gene3D" id="3.40.190.10">
    <property type="entry name" value="Periplasmic binding protein-like II"/>
    <property type="match status" value="2"/>
</dbReference>
<evidence type="ECO:0000256" key="4">
    <source>
        <dbReference type="ARBA" id="ARBA00023163"/>
    </source>
</evidence>
<dbReference type="Pfam" id="PF03466">
    <property type="entry name" value="LysR_substrate"/>
    <property type="match status" value="1"/>
</dbReference>
<dbReference type="InterPro" id="IPR005119">
    <property type="entry name" value="LysR_subst-bd"/>
</dbReference>
<dbReference type="InterPro" id="IPR050389">
    <property type="entry name" value="LysR-type_TF"/>
</dbReference>
<dbReference type="AlphaFoldDB" id="A0A5C1E8B7"/>
<evidence type="ECO:0000256" key="3">
    <source>
        <dbReference type="ARBA" id="ARBA00023125"/>
    </source>
</evidence>
<dbReference type="PROSITE" id="PS50931">
    <property type="entry name" value="HTH_LYSR"/>
    <property type="match status" value="1"/>
</dbReference>
<evidence type="ECO:0000259" key="5">
    <source>
        <dbReference type="PROSITE" id="PS50931"/>
    </source>
</evidence>
<keyword evidence="7" id="KW-1185">Reference proteome</keyword>
<keyword evidence="2" id="KW-0805">Transcription regulation</keyword>
<dbReference type="InterPro" id="IPR037402">
    <property type="entry name" value="YidZ_PBP2"/>
</dbReference>
<dbReference type="GO" id="GO:0003700">
    <property type="term" value="F:DNA-binding transcription factor activity"/>
    <property type="evidence" value="ECO:0007669"/>
    <property type="project" value="InterPro"/>
</dbReference>
<dbReference type="EMBL" id="CP022579">
    <property type="protein sequence ID" value="QEL65123.1"/>
    <property type="molecule type" value="Genomic_DNA"/>
</dbReference>
<dbReference type="Pfam" id="PF00126">
    <property type="entry name" value="HTH_1"/>
    <property type="match status" value="1"/>
</dbReference>
<reference evidence="6 7" key="1">
    <citation type="submission" date="2017-07" db="EMBL/GenBank/DDBJ databases">
        <title>Complete genome sequence of Oryzomicrobium terrae TPP412.</title>
        <authorList>
            <person name="Chiu L.-W."/>
            <person name="Lo K.-J."/>
            <person name="Tsai Y.-M."/>
            <person name="Lin S.-S."/>
            <person name="Kuo C.-H."/>
            <person name="Liu C.-T."/>
        </authorList>
    </citation>
    <scope>NUCLEOTIDE SEQUENCE [LARGE SCALE GENOMIC DNA]</scope>
    <source>
        <strain evidence="6 7">TPP412</strain>
    </source>
</reference>
<dbReference type="PANTHER" id="PTHR30118:SF15">
    <property type="entry name" value="TRANSCRIPTIONAL REGULATORY PROTEIN"/>
    <property type="match status" value="1"/>
</dbReference>
<dbReference type="Proteomes" id="UP000323671">
    <property type="component" value="Chromosome"/>
</dbReference>
<dbReference type="GO" id="GO:0003677">
    <property type="term" value="F:DNA binding"/>
    <property type="evidence" value="ECO:0007669"/>
    <property type="project" value="UniProtKB-KW"/>
</dbReference>
<dbReference type="KEGG" id="otr:OTERR_16470"/>
<dbReference type="PRINTS" id="PR00039">
    <property type="entry name" value="HTHLYSR"/>
</dbReference>
<proteinExistence type="inferred from homology"/>
<dbReference type="InterPro" id="IPR000847">
    <property type="entry name" value="LysR_HTH_N"/>
</dbReference>
<dbReference type="Gene3D" id="1.10.10.10">
    <property type="entry name" value="Winged helix-like DNA-binding domain superfamily/Winged helix DNA-binding domain"/>
    <property type="match status" value="1"/>
</dbReference>
<protein>
    <recommendedName>
        <fullName evidence="5">HTH lysR-type domain-containing protein</fullName>
    </recommendedName>
</protein>
<dbReference type="PANTHER" id="PTHR30118">
    <property type="entry name" value="HTH-TYPE TRANSCRIPTIONAL REGULATOR LEUO-RELATED"/>
    <property type="match status" value="1"/>
</dbReference>
<keyword evidence="3" id="KW-0238">DNA-binding</keyword>
<sequence length="312" mass="34212">MDDIYHGDFRRLDLNLLVAFDALIQERSVSRAAARLYVGQPAMSHALGRLRELFGDELLFRSGTAMEPTRRALEIAARVRPLLQEALAVTAPGQGFSPAKARAHVKLAMSDPLEAILLPGLIGRLRERAPGITLAVQPLAGPALLDALDVGQVALAVGFFPQVRDTHLVTPLHDVTLECLHAPQQIALPANPSLDEILACPHLHTTYIGEFAGLFDNTLKQLGKSRSIVARTASPLAIPFVLAQTPLVAVLPGIVTRLFRDHSRLRIDPVPIDGLMFSISLVRHRRDRHSPLLDFIEQQLHEVVEETLKSAF</sequence>
<dbReference type="SUPFAM" id="SSF46785">
    <property type="entry name" value="Winged helix' DNA-binding domain"/>
    <property type="match status" value="1"/>
</dbReference>
<gene>
    <name evidence="6" type="ORF">OTERR_16470</name>
</gene>
<dbReference type="CDD" id="cd08417">
    <property type="entry name" value="PBP2_Nitroaromatics_like"/>
    <property type="match status" value="1"/>
</dbReference>